<sequence length="245" mass="26403">MSPTTPTTPTAPWPDKPAKSRRSFMDSAQRMIKSLRPPKASPPPPPTAATPPPAPTRRLSSDSLRRGGLQRSQSGGSEAGLRASVRSNRASEARLARCGKNTWSGGGGRQRERPALGADTFRAPPPNRATSASPGPRRRAPPQPAASPAPRRKHSHLLADLMDDPELDDDAKVLQKMEELVRQYKPFLAQRQREVEGLSPPAPSVTPPAPARVTPRKESSAGTAKSRIPAPTFFQQTRSPTETCL</sequence>
<dbReference type="Proteomes" id="UP000440578">
    <property type="component" value="Unassembled WGS sequence"/>
</dbReference>
<feature type="compositionally biased region" description="Polar residues" evidence="1">
    <location>
        <begin position="233"/>
        <end position="245"/>
    </location>
</feature>
<evidence type="ECO:0000256" key="1">
    <source>
        <dbReference type="SAM" id="MobiDB-lite"/>
    </source>
</evidence>
<feature type="region of interest" description="Disordered" evidence="1">
    <location>
        <begin position="193"/>
        <end position="245"/>
    </location>
</feature>
<dbReference type="AlphaFoldDB" id="A0A6A4WVR3"/>
<evidence type="ECO:0000313" key="3">
    <source>
        <dbReference type="Proteomes" id="UP000440578"/>
    </source>
</evidence>
<name>A0A6A4WVR3_AMPAM</name>
<feature type="compositionally biased region" description="Low complexity" evidence="1">
    <location>
        <begin position="66"/>
        <end position="76"/>
    </location>
</feature>
<feature type="compositionally biased region" description="Pro residues" evidence="1">
    <location>
        <begin position="200"/>
        <end position="210"/>
    </location>
</feature>
<gene>
    <name evidence="2" type="ORF">FJT64_020797</name>
</gene>
<feature type="region of interest" description="Disordered" evidence="1">
    <location>
        <begin position="1"/>
        <end position="166"/>
    </location>
</feature>
<comment type="caution">
    <text evidence="2">The sequence shown here is derived from an EMBL/GenBank/DDBJ whole genome shotgun (WGS) entry which is preliminary data.</text>
</comment>
<dbReference type="EMBL" id="VIIS01000528">
    <property type="protein sequence ID" value="KAF0307924.1"/>
    <property type="molecule type" value="Genomic_DNA"/>
</dbReference>
<accession>A0A6A4WVR3</accession>
<evidence type="ECO:0000313" key="2">
    <source>
        <dbReference type="EMBL" id="KAF0307924.1"/>
    </source>
</evidence>
<reference evidence="2 3" key="1">
    <citation type="submission" date="2019-07" db="EMBL/GenBank/DDBJ databases">
        <title>Draft genome assembly of a fouling barnacle, Amphibalanus amphitrite (Darwin, 1854): The first reference genome for Thecostraca.</title>
        <authorList>
            <person name="Kim W."/>
        </authorList>
    </citation>
    <scope>NUCLEOTIDE SEQUENCE [LARGE SCALE GENOMIC DNA]</scope>
    <source>
        <strain evidence="2">SNU_AA5</strain>
        <tissue evidence="2">Soma without cirri and trophi</tissue>
    </source>
</reference>
<organism evidence="2 3">
    <name type="scientific">Amphibalanus amphitrite</name>
    <name type="common">Striped barnacle</name>
    <name type="synonym">Balanus amphitrite</name>
    <dbReference type="NCBI Taxonomy" id="1232801"/>
    <lineage>
        <taxon>Eukaryota</taxon>
        <taxon>Metazoa</taxon>
        <taxon>Ecdysozoa</taxon>
        <taxon>Arthropoda</taxon>
        <taxon>Crustacea</taxon>
        <taxon>Multicrustacea</taxon>
        <taxon>Cirripedia</taxon>
        <taxon>Thoracica</taxon>
        <taxon>Thoracicalcarea</taxon>
        <taxon>Balanomorpha</taxon>
        <taxon>Balanoidea</taxon>
        <taxon>Balanidae</taxon>
        <taxon>Amphibalaninae</taxon>
        <taxon>Amphibalanus</taxon>
    </lineage>
</organism>
<dbReference type="OrthoDB" id="206130at2759"/>
<protein>
    <submittedName>
        <fullName evidence="2">Uncharacterized protein</fullName>
    </submittedName>
</protein>
<proteinExistence type="predicted"/>
<keyword evidence="3" id="KW-1185">Reference proteome</keyword>
<feature type="compositionally biased region" description="Pro residues" evidence="1">
    <location>
        <begin position="39"/>
        <end position="55"/>
    </location>
</feature>